<feature type="region of interest" description="Disordered" evidence="1">
    <location>
        <begin position="15"/>
        <end position="37"/>
    </location>
</feature>
<sequence>MNKLAALCPRLRSRGGRMYPHSGPGTTPGFNTGSAFDPNPDPHLFNARVTVETKQELTASSQVSPRSAFGNIQYPEGVCTKTPAPTGVLIARTCFIVIICFLLGSQGRLDGRRFD</sequence>
<accession>A0A4C1UV64</accession>
<evidence type="ECO:0000313" key="3">
    <source>
        <dbReference type="EMBL" id="GBP30325.1"/>
    </source>
</evidence>
<evidence type="ECO:0000256" key="1">
    <source>
        <dbReference type="SAM" id="MobiDB-lite"/>
    </source>
</evidence>
<comment type="caution">
    <text evidence="3">The sequence shown here is derived from an EMBL/GenBank/DDBJ whole genome shotgun (WGS) entry which is preliminary data.</text>
</comment>
<feature type="transmembrane region" description="Helical" evidence="2">
    <location>
        <begin position="84"/>
        <end position="104"/>
    </location>
</feature>
<evidence type="ECO:0000256" key="2">
    <source>
        <dbReference type="SAM" id="Phobius"/>
    </source>
</evidence>
<organism evidence="3 4">
    <name type="scientific">Eumeta variegata</name>
    <name type="common">Bagworm moth</name>
    <name type="synonym">Eumeta japonica</name>
    <dbReference type="NCBI Taxonomy" id="151549"/>
    <lineage>
        <taxon>Eukaryota</taxon>
        <taxon>Metazoa</taxon>
        <taxon>Ecdysozoa</taxon>
        <taxon>Arthropoda</taxon>
        <taxon>Hexapoda</taxon>
        <taxon>Insecta</taxon>
        <taxon>Pterygota</taxon>
        <taxon>Neoptera</taxon>
        <taxon>Endopterygota</taxon>
        <taxon>Lepidoptera</taxon>
        <taxon>Glossata</taxon>
        <taxon>Ditrysia</taxon>
        <taxon>Tineoidea</taxon>
        <taxon>Psychidae</taxon>
        <taxon>Oiketicinae</taxon>
        <taxon>Eumeta</taxon>
    </lineage>
</organism>
<gene>
    <name evidence="3" type="ORF">EVAR_27939_1</name>
</gene>
<reference evidence="3 4" key="1">
    <citation type="journal article" date="2019" name="Commun. Biol.">
        <title>The bagworm genome reveals a unique fibroin gene that provides high tensile strength.</title>
        <authorList>
            <person name="Kono N."/>
            <person name="Nakamura H."/>
            <person name="Ohtoshi R."/>
            <person name="Tomita M."/>
            <person name="Numata K."/>
            <person name="Arakawa K."/>
        </authorList>
    </citation>
    <scope>NUCLEOTIDE SEQUENCE [LARGE SCALE GENOMIC DNA]</scope>
</reference>
<feature type="compositionally biased region" description="Polar residues" evidence="1">
    <location>
        <begin position="24"/>
        <end position="34"/>
    </location>
</feature>
<keyword evidence="2" id="KW-0472">Membrane</keyword>
<dbReference type="Proteomes" id="UP000299102">
    <property type="component" value="Unassembled WGS sequence"/>
</dbReference>
<dbReference type="AlphaFoldDB" id="A0A4C1UV64"/>
<proteinExistence type="predicted"/>
<protein>
    <submittedName>
        <fullName evidence="3">Uncharacterized protein</fullName>
    </submittedName>
</protein>
<evidence type="ECO:0000313" key="4">
    <source>
        <dbReference type="Proteomes" id="UP000299102"/>
    </source>
</evidence>
<name>A0A4C1UV64_EUMVA</name>
<keyword evidence="4" id="KW-1185">Reference proteome</keyword>
<keyword evidence="2" id="KW-0812">Transmembrane</keyword>
<dbReference type="EMBL" id="BGZK01000231">
    <property type="protein sequence ID" value="GBP30325.1"/>
    <property type="molecule type" value="Genomic_DNA"/>
</dbReference>
<keyword evidence="2" id="KW-1133">Transmembrane helix</keyword>